<dbReference type="InterPro" id="IPR001753">
    <property type="entry name" value="Enoyl-CoA_hydra/iso"/>
</dbReference>
<dbReference type="OrthoDB" id="9777711at2"/>
<comment type="similarity">
    <text evidence="1 5">Belongs to the enoyl-CoA hydratase/isomerase family.</text>
</comment>
<dbReference type="InterPro" id="IPR014748">
    <property type="entry name" value="Enoyl-CoA_hydra_C"/>
</dbReference>
<dbReference type="PANTHER" id="PTHR11941:SF54">
    <property type="entry name" value="ENOYL-COA HYDRATASE, MITOCHONDRIAL"/>
    <property type="match status" value="1"/>
</dbReference>
<reference evidence="6 7" key="1">
    <citation type="submission" date="2019-06" db="EMBL/GenBank/DDBJ databases">
        <title>Sequencing the genomes of 1000 actinobacteria strains.</title>
        <authorList>
            <person name="Klenk H.-P."/>
        </authorList>
    </citation>
    <scope>NUCLEOTIDE SEQUENCE [LARGE SCALE GENOMIC DNA]</scope>
    <source>
        <strain evidence="6 7">DSM 12362</strain>
    </source>
</reference>
<proteinExistence type="inferred from homology"/>
<evidence type="ECO:0000256" key="2">
    <source>
        <dbReference type="ARBA" id="ARBA00023239"/>
    </source>
</evidence>
<organism evidence="6 7">
    <name type="scientific">Ornithinimicrobium humiphilum</name>
    <dbReference type="NCBI Taxonomy" id="125288"/>
    <lineage>
        <taxon>Bacteria</taxon>
        <taxon>Bacillati</taxon>
        <taxon>Actinomycetota</taxon>
        <taxon>Actinomycetes</taxon>
        <taxon>Micrococcales</taxon>
        <taxon>Ornithinimicrobiaceae</taxon>
        <taxon>Ornithinimicrobium</taxon>
    </lineage>
</organism>
<dbReference type="GO" id="GO:0004300">
    <property type="term" value="F:enoyl-CoA hydratase activity"/>
    <property type="evidence" value="ECO:0007669"/>
    <property type="project" value="UniProtKB-EC"/>
</dbReference>
<comment type="catalytic activity">
    <reaction evidence="3">
        <text>a (3S)-3-hydroxyacyl-CoA = a (2E)-enoyl-CoA + H2O</text>
        <dbReference type="Rhea" id="RHEA:16105"/>
        <dbReference type="ChEBI" id="CHEBI:15377"/>
        <dbReference type="ChEBI" id="CHEBI:57318"/>
        <dbReference type="ChEBI" id="CHEBI:58856"/>
        <dbReference type="EC" id="4.2.1.17"/>
    </reaction>
</comment>
<evidence type="ECO:0000256" key="1">
    <source>
        <dbReference type="ARBA" id="ARBA00005254"/>
    </source>
</evidence>
<dbReference type="GO" id="GO:0006635">
    <property type="term" value="P:fatty acid beta-oxidation"/>
    <property type="evidence" value="ECO:0007669"/>
    <property type="project" value="TreeGrafter"/>
</dbReference>
<dbReference type="Gene3D" id="3.90.226.10">
    <property type="entry name" value="2-enoyl-CoA Hydratase, Chain A, domain 1"/>
    <property type="match status" value="1"/>
</dbReference>
<keyword evidence="2" id="KW-0456">Lyase</keyword>
<dbReference type="RefSeq" id="WP_141819610.1">
    <property type="nucleotide sequence ID" value="NZ_BAAAIL010000001.1"/>
</dbReference>
<evidence type="ECO:0000256" key="4">
    <source>
        <dbReference type="ARBA" id="ARBA00023717"/>
    </source>
</evidence>
<evidence type="ECO:0000256" key="5">
    <source>
        <dbReference type="RuleBase" id="RU003707"/>
    </source>
</evidence>
<comment type="caution">
    <text evidence="6">The sequence shown here is derived from an EMBL/GenBank/DDBJ whole genome shotgun (WGS) entry which is preliminary data.</text>
</comment>
<accession>A0A543KRV5</accession>
<dbReference type="EMBL" id="VFPU01000001">
    <property type="protein sequence ID" value="TQM97780.1"/>
    <property type="molecule type" value="Genomic_DNA"/>
</dbReference>
<dbReference type="Proteomes" id="UP000315133">
    <property type="component" value="Unassembled WGS sequence"/>
</dbReference>
<keyword evidence="7" id="KW-1185">Reference proteome</keyword>
<dbReference type="CDD" id="cd06558">
    <property type="entry name" value="crotonase-like"/>
    <property type="match status" value="1"/>
</dbReference>
<dbReference type="SUPFAM" id="SSF52096">
    <property type="entry name" value="ClpP/crotonase"/>
    <property type="match status" value="1"/>
</dbReference>
<dbReference type="Gene3D" id="1.10.12.10">
    <property type="entry name" value="Lyase 2-enoyl-coa Hydratase, Chain A, domain 2"/>
    <property type="match status" value="1"/>
</dbReference>
<dbReference type="InterPro" id="IPR018376">
    <property type="entry name" value="Enoyl-CoA_hyd/isom_CS"/>
</dbReference>
<gene>
    <name evidence="6" type="ORF">FB476_2705</name>
</gene>
<comment type="catalytic activity">
    <reaction evidence="4">
        <text>a 4-saturated-(3S)-3-hydroxyacyl-CoA = a (3E)-enoyl-CoA + H2O</text>
        <dbReference type="Rhea" id="RHEA:20724"/>
        <dbReference type="ChEBI" id="CHEBI:15377"/>
        <dbReference type="ChEBI" id="CHEBI:58521"/>
        <dbReference type="ChEBI" id="CHEBI:137480"/>
        <dbReference type="EC" id="4.2.1.17"/>
    </reaction>
</comment>
<dbReference type="InterPro" id="IPR029045">
    <property type="entry name" value="ClpP/crotonase-like_dom_sf"/>
</dbReference>
<dbReference type="PANTHER" id="PTHR11941">
    <property type="entry name" value="ENOYL-COA HYDRATASE-RELATED"/>
    <property type="match status" value="1"/>
</dbReference>
<dbReference type="Pfam" id="PF00378">
    <property type="entry name" value="ECH_1"/>
    <property type="match status" value="1"/>
</dbReference>
<sequence length="269" mass="28793">MTDTDHRDAKQQDDVLVAERAGATWITLNRPDRKNAYDPQMCASIVAAIKQAAASDVTAIVITGTQDSFCAGGFLANLAEPDVHELRSMFFGSLELFEQIRTAPQPVIAAVNGVAAGGGNELVVACDLAVAVESAWFGQTGVKIGSAPVLGGTNMLAMTIGEKRAKEVAFLCGRYPAREALEMGWINRVVPDGELEAAVDGIVAQLAQMSPRYLEIAKISSNLWWNSARDNYVSGLGMLVQAIGSKDMREGATAFLEKRRPSFTTRGDL</sequence>
<dbReference type="AlphaFoldDB" id="A0A543KRV5"/>
<protein>
    <submittedName>
        <fullName evidence="6">1,4-dihydroxy-2-naphthoyl-CoA synthase</fullName>
    </submittedName>
</protein>
<evidence type="ECO:0000313" key="6">
    <source>
        <dbReference type="EMBL" id="TQM97780.1"/>
    </source>
</evidence>
<evidence type="ECO:0000256" key="3">
    <source>
        <dbReference type="ARBA" id="ARBA00023709"/>
    </source>
</evidence>
<dbReference type="PROSITE" id="PS00166">
    <property type="entry name" value="ENOYL_COA_HYDRATASE"/>
    <property type="match status" value="1"/>
</dbReference>
<evidence type="ECO:0000313" key="7">
    <source>
        <dbReference type="Proteomes" id="UP000315133"/>
    </source>
</evidence>
<name>A0A543KRV5_9MICO</name>